<dbReference type="Pfam" id="PF00830">
    <property type="entry name" value="Ribosomal_L28"/>
    <property type="match status" value="1"/>
</dbReference>
<dbReference type="eggNOG" id="COG0227">
    <property type="taxonomic scope" value="Bacteria"/>
</dbReference>
<dbReference type="InterPro" id="IPR026569">
    <property type="entry name" value="Ribosomal_bL28"/>
</dbReference>
<dbReference type="GO" id="GO:0005840">
    <property type="term" value="C:ribosome"/>
    <property type="evidence" value="ECO:0007669"/>
    <property type="project" value="UniProtKB-KW"/>
</dbReference>
<dbReference type="STRING" id="1223545.GS4_17_00460"/>
<dbReference type="PANTHER" id="PTHR13528:SF2">
    <property type="entry name" value="LARGE RIBOSOMAL SUBUNIT PROTEIN BL28M"/>
    <property type="match status" value="1"/>
</dbReference>
<evidence type="ECO:0000313" key="6">
    <source>
        <dbReference type="EMBL" id="GAC68660.1"/>
    </source>
</evidence>
<dbReference type="InterPro" id="IPR001383">
    <property type="entry name" value="Ribosomal_bL28_bact-type"/>
</dbReference>
<dbReference type="InterPro" id="IPR034704">
    <property type="entry name" value="Ribosomal_bL28/bL31-like_sf"/>
</dbReference>
<dbReference type="FunFam" id="2.30.170.40:FF:000001">
    <property type="entry name" value="50S ribosomal protein L28"/>
    <property type="match status" value="1"/>
</dbReference>
<keyword evidence="3 5" id="KW-0687">Ribonucleoprotein</keyword>
<dbReference type="GO" id="GO:0003735">
    <property type="term" value="F:structural constituent of ribosome"/>
    <property type="evidence" value="ECO:0007669"/>
    <property type="project" value="InterPro"/>
</dbReference>
<dbReference type="NCBIfam" id="TIGR00009">
    <property type="entry name" value="L28"/>
    <property type="match status" value="1"/>
</dbReference>
<dbReference type="GO" id="GO:0006412">
    <property type="term" value="P:translation"/>
    <property type="evidence" value="ECO:0007669"/>
    <property type="project" value="UniProtKB-UniRule"/>
</dbReference>
<comment type="similarity">
    <text evidence="1 5">Belongs to the bacterial ribosomal protein bL28 family.</text>
</comment>
<reference evidence="6 7" key="1">
    <citation type="submission" date="2013-01" db="EMBL/GenBank/DDBJ databases">
        <title>Whole genome shotgun sequence of Gordonia soli NBRC 108243.</title>
        <authorList>
            <person name="Isaki-Nakamura S."/>
            <person name="Hosoyama A."/>
            <person name="Tsuchikane K."/>
            <person name="Ando Y."/>
            <person name="Baba S."/>
            <person name="Ohji S."/>
            <person name="Hamada M."/>
            <person name="Tamura T."/>
            <person name="Yamazoe A."/>
            <person name="Yamazaki S."/>
            <person name="Fujita N."/>
        </authorList>
    </citation>
    <scope>NUCLEOTIDE SEQUENCE [LARGE SCALE GENOMIC DNA]</scope>
    <source>
        <strain evidence="6 7">NBRC 108243</strain>
    </source>
</reference>
<evidence type="ECO:0000256" key="2">
    <source>
        <dbReference type="ARBA" id="ARBA00022980"/>
    </source>
</evidence>
<comment type="caution">
    <text evidence="6">The sequence shown here is derived from an EMBL/GenBank/DDBJ whole genome shotgun (WGS) entry which is preliminary data.</text>
</comment>
<dbReference type="HAMAP" id="MF_00373">
    <property type="entry name" value="Ribosomal_bL28"/>
    <property type="match status" value="1"/>
</dbReference>
<proteinExistence type="inferred from homology"/>
<dbReference type="InterPro" id="IPR037147">
    <property type="entry name" value="Ribosomal_bL28_sf"/>
</dbReference>
<dbReference type="Gene3D" id="2.30.170.40">
    <property type="entry name" value="Ribosomal protein L28/L24"/>
    <property type="match status" value="1"/>
</dbReference>
<evidence type="ECO:0000256" key="1">
    <source>
        <dbReference type="ARBA" id="ARBA00008760"/>
    </source>
</evidence>
<keyword evidence="7" id="KW-1185">Reference proteome</keyword>
<dbReference type="PANTHER" id="PTHR13528">
    <property type="entry name" value="39S RIBOSOMAL PROTEIN L28, MITOCHONDRIAL"/>
    <property type="match status" value="1"/>
</dbReference>
<evidence type="ECO:0000256" key="3">
    <source>
        <dbReference type="ARBA" id="ARBA00023274"/>
    </source>
</evidence>
<sequence length="95" mass="10963">MPIIVNKDGRETTEEVGMSRRCQVTGATPGFGKQVSHSHRRTNRRWDPNIQRRRYFVPSENRYVTLRLSAKGIKTIDRRGIDAVIAEIRARGEKI</sequence>
<dbReference type="SUPFAM" id="SSF143800">
    <property type="entry name" value="L28p-like"/>
    <property type="match status" value="1"/>
</dbReference>
<evidence type="ECO:0000256" key="5">
    <source>
        <dbReference type="HAMAP-Rule" id="MF_00373"/>
    </source>
</evidence>
<evidence type="ECO:0000256" key="4">
    <source>
        <dbReference type="ARBA" id="ARBA00035174"/>
    </source>
</evidence>
<protein>
    <recommendedName>
        <fullName evidence="4 5">Large ribosomal subunit protein bL28</fullName>
    </recommendedName>
</protein>
<dbReference type="EMBL" id="BANX01000017">
    <property type="protein sequence ID" value="GAC68660.1"/>
    <property type="molecule type" value="Genomic_DNA"/>
</dbReference>
<name>M0QJ54_9ACTN</name>
<organism evidence="6 7">
    <name type="scientific">Gordonia soli NBRC 108243</name>
    <dbReference type="NCBI Taxonomy" id="1223545"/>
    <lineage>
        <taxon>Bacteria</taxon>
        <taxon>Bacillati</taxon>
        <taxon>Actinomycetota</taxon>
        <taxon>Actinomycetes</taxon>
        <taxon>Mycobacteriales</taxon>
        <taxon>Gordoniaceae</taxon>
        <taxon>Gordonia</taxon>
    </lineage>
</organism>
<dbReference type="AlphaFoldDB" id="M0QJ54"/>
<accession>M0QJ54</accession>
<evidence type="ECO:0000313" key="7">
    <source>
        <dbReference type="Proteomes" id="UP000011666"/>
    </source>
</evidence>
<keyword evidence="2 5" id="KW-0689">Ribosomal protein</keyword>
<gene>
    <name evidence="5 6" type="primary">rpmB</name>
    <name evidence="6" type="ORF">GS4_17_00460</name>
</gene>
<dbReference type="Proteomes" id="UP000011666">
    <property type="component" value="Unassembled WGS sequence"/>
</dbReference>
<dbReference type="GO" id="GO:1990904">
    <property type="term" value="C:ribonucleoprotein complex"/>
    <property type="evidence" value="ECO:0007669"/>
    <property type="project" value="UniProtKB-KW"/>
</dbReference>